<dbReference type="PANTHER" id="PTHR10151">
    <property type="entry name" value="ECTONUCLEOTIDE PYROPHOSPHATASE/PHOSPHODIESTERASE"/>
    <property type="match status" value="1"/>
</dbReference>
<organism evidence="7 8">
    <name type="scientific">Caulobacter vibrioides</name>
    <name type="common">Caulobacter crescentus</name>
    <dbReference type="NCBI Taxonomy" id="155892"/>
    <lineage>
        <taxon>Bacteria</taxon>
        <taxon>Pseudomonadati</taxon>
        <taxon>Pseudomonadota</taxon>
        <taxon>Alphaproteobacteria</taxon>
        <taxon>Caulobacterales</taxon>
        <taxon>Caulobacteraceae</taxon>
        <taxon>Caulobacter</taxon>
    </lineage>
</organism>
<dbReference type="AlphaFoldDB" id="A0A290MYS1"/>
<dbReference type="GO" id="GO:0004035">
    <property type="term" value="F:alkaline phosphatase activity"/>
    <property type="evidence" value="ECO:0007669"/>
    <property type="project" value="InterPro"/>
</dbReference>
<evidence type="ECO:0000256" key="5">
    <source>
        <dbReference type="PIRSR" id="PIRSR031924-51"/>
    </source>
</evidence>
<sequence>MRERRLRATSLAMKKMLTCGVIAAAVSVGFAAQAQSTATKPAPKLVVVISIDQFSANLYAQHRAEVTGGLKQLSAGIVYPNGYQSHAFTETCPGHSTLLTGKHPNKTGISANDWYDKTTGKTVYCLADPSVTLADDPKGRAVSPANMVATTYGDWLKAVSPNSRVFGVSGKDRGAITMSGHAADGQFWYQPGFGFTTYVRPGQTAEARLKPVAAFNAKLAADLKKQPFVWDYAKSPLDAVTGGGSAKRCKALEADYETGGRKWRAALPIPAATTEADKRRDLAASPYTDQVTLELATALREAYGLGDGPQVDVLTISLSATDYIGHRYGTRGPEMCDQIARLDERLGAFLKGLEKVKGGVLVALSADHGGADMAERLHGEGYEYERVIGKPWIAKLNAQVRAQLGLSWDPLNAEGGLDQIYVVGPDGKATSDIDRARITAAALPLIVGDPAVAGAFDSNALLTLQPAPADASPEELSLAERLRRSVYPGRVGDILVAFRPDRVPATAGPTYVSTHGSPWDYDRRVPILFWWKGAAPHERVLPLDTVDIAPTLAAVTGVKPPADIDGKCRPLVYGQRC</sequence>
<dbReference type="Gene3D" id="3.40.720.10">
    <property type="entry name" value="Alkaline Phosphatase, subunit A"/>
    <property type="match status" value="1"/>
</dbReference>
<dbReference type="Gene3D" id="3.30.1360.150">
    <property type="match status" value="1"/>
</dbReference>
<evidence type="ECO:0000256" key="4">
    <source>
        <dbReference type="PIRSR" id="PIRSR031924-50"/>
    </source>
</evidence>
<feature type="chain" id="PRO_5012538660" evidence="6">
    <location>
        <begin position="35"/>
        <end position="577"/>
    </location>
</feature>
<feature type="binding site" evidence="5">
    <location>
        <position position="112"/>
    </location>
    <ligand>
        <name>substrate</name>
    </ligand>
</feature>
<dbReference type="PANTHER" id="PTHR10151:SF120">
    <property type="entry name" value="BIS(5'-ADENOSYL)-TRIPHOSPHATASE"/>
    <property type="match status" value="1"/>
</dbReference>
<dbReference type="EMBL" id="CP023315">
    <property type="protein sequence ID" value="ATC32382.1"/>
    <property type="molecule type" value="Genomic_DNA"/>
</dbReference>
<dbReference type="InterPro" id="IPR026263">
    <property type="entry name" value="Alkaline_phosphatase_prok"/>
</dbReference>
<keyword evidence="3 6" id="KW-0732">Signal</keyword>
<keyword evidence="1 4" id="KW-0597">Phosphoprotein</keyword>
<dbReference type="GO" id="GO:0046872">
    <property type="term" value="F:metal ion binding"/>
    <property type="evidence" value="ECO:0007669"/>
    <property type="project" value="UniProtKB-KW"/>
</dbReference>
<evidence type="ECO:0000256" key="2">
    <source>
        <dbReference type="ARBA" id="ARBA00022723"/>
    </source>
</evidence>
<evidence type="ECO:0000313" key="8">
    <source>
        <dbReference type="Proteomes" id="UP000217311"/>
    </source>
</evidence>
<evidence type="ECO:0000256" key="6">
    <source>
        <dbReference type="SAM" id="SignalP"/>
    </source>
</evidence>
<dbReference type="SUPFAM" id="SSF53649">
    <property type="entry name" value="Alkaline phosphatase-like"/>
    <property type="match status" value="1"/>
</dbReference>
<dbReference type="InterPro" id="IPR002591">
    <property type="entry name" value="Phosphodiest/P_Trfase"/>
</dbReference>
<dbReference type="Proteomes" id="UP000217311">
    <property type="component" value="Chromosome"/>
</dbReference>
<evidence type="ECO:0000256" key="1">
    <source>
        <dbReference type="ARBA" id="ARBA00022553"/>
    </source>
</evidence>
<dbReference type="InterPro" id="IPR017850">
    <property type="entry name" value="Alkaline_phosphatase_core_sf"/>
</dbReference>
<name>A0A290MYS1_CAUVI</name>
<feature type="signal peptide" evidence="6">
    <location>
        <begin position="1"/>
        <end position="34"/>
    </location>
</feature>
<reference evidence="8" key="1">
    <citation type="submission" date="2017-09" db="EMBL/GenBank/DDBJ databases">
        <title>Genome evolution observed in wild isolates of Caulobacter crescentus.</title>
        <authorList>
            <person name="Ely B."/>
            <person name="Wilson K."/>
            <person name="Scott D."/>
        </authorList>
    </citation>
    <scope>NUCLEOTIDE SEQUENCE [LARGE SCALE GENOMIC DNA]</scope>
    <source>
        <strain evidence="8">CB13b1a</strain>
    </source>
</reference>
<feature type="binding site" evidence="5">
    <location>
        <begin position="171"/>
        <end position="173"/>
    </location>
    <ligand>
        <name>substrate</name>
    </ligand>
</feature>
<accession>A0A290MYS1</accession>
<feature type="active site" description="Phosphothreonine intermediate" evidence="4">
    <location>
        <position position="91"/>
    </location>
</feature>
<protein>
    <submittedName>
        <fullName evidence="7">Alkaline phosphatase family protein</fullName>
    </submittedName>
</protein>
<proteinExistence type="predicted"/>
<dbReference type="CDD" id="cd16016">
    <property type="entry name" value="AP-SPAP"/>
    <property type="match status" value="1"/>
</dbReference>
<dbReference type="PIRSF" id="PIRSF031924">
    <property type="entry name" value="Pi-irrepressible_AP"/>
    <property type="match status" value="1"/>
</dbReference>
<dbReference type="Pfam" id="PF01663">
    <property type="entry name" value="Phosphodiest"/>
    <property type="match status" value="1"/>
</dbReference>
<keyword evidence="2" id="KW-0479">Metal-binding</keyword>
<gene>
    <name evidence="7" type="ORF">CA606_08460</name>
</gene>
<evidence type="ECO:0000256" key="3">
    <source>
        <dbReference type="ARBA" id="ARBA00022729"/>
    </source>
</evidence>
<evidence type="ECO:0000313" key="7">
    <source>
        <dbReference type="EMBL" id="ATC32382.1"/>
    </source>
</evidence>